<dbReference type="PANTHER" id="PTHR38537:SF8">
    <property type="entry name" value="FILAMIN-A"/>
    <property type="match status" value="1"/>
</dbReference>
<evidence type="ECO:0000256" key="1">
    <source>
        <dbReference type="ARBA" id="ARBA00004245"/>
    </source>
</evidence>
<keyword evidence="11" id="KW-1185">Reference proteome</keyword>
<feature type="repeat" description="Filamin" evidence="7">
    <location>
        <begin position="411"/>
        <end position="510"/>
    </location>
</feature>
<evidence type="ECO:0000256" key="5">
    <source>
        <dbReference type="ARBA" id="ARBA00023203"/>
    </source>
</evidence>
<dbReference type="SMART" id="SM00557">
    <property type="entry name" value="IG_FLMN"/>
    <property type="match status" value="22"/>
</dbReference>
<reference evidence="10 11" key="1">
    <citation type="submission" date="2019-07" db="EMBL/GenBank/DDBJ databases">
        <title>Draft genome assembly of a fouling barnacle, Amphibalanus amphitrite (Darwin, 1854): The first reference genome for Thecostraca.</title>
        <authorList>
            <person name="Kim W."/>
        </authorList>
    </citation>
    <scope>NUCLEOTIDE SEQUENCE [LARGE SCALE GENOMIC DNA]</scope>
    <source>
        <strain evidence="10">SNU_AA5</strain>
        <tissue evidence="10">Soma without cirri and trophi</tissue>
    </source>
</reference>
<keyword evidence="4" id="KW-0677">Repeat</keyword>
<evidence type="ECO:0000256" key="2">
    <source>
        <dbReference type="ARBA" id="ARBA00009238"/>
    </source>
</evidence>
<dbReference type="GO" id="GO:0051015">
    <property type="term" value="F:actin filament binding"/>
    <property type="evidence" value="ECO:0007669"/>
    <property type="project" value="InterPro"/>
</dbReference>
<dbReference type="InterPro" id="IPR013783">
    <property type="entry name" value="Ig-like_fold"/>
</dbReference>
<feature type="domain" description="Calponin-homology (CH)" evidence="9">
    <location>
        <begin position="74"/>
        <end position="180"/>
    </location>
</feature>
<dbReference type="Gene3D" id="2.60.40.10">
    <property type="entry name" value="Immunoglobulins"/>
    <property type="match status" value="22"/>
</dbReference>
<dbReference type="FunFam" id="2.60.40.10:FF:000092">
    <property type="entry name" value="Filamin-B isoform B"/>
    <property type="match status" value="1"/>
</dbReference>
<feature type="repeat" description="Filamin" evidence="7">
    <location>
        <begin position="1246"/>
        <end position="1338"/>
    </location>
</feature>
<proteinExistence type="inferred from homology"/>
<feature type="repeat" description="Filamin" evidence="7">
    <location>
        <begin position="893"/>
        <end position="979"/>
    </location>
</feature>
<feature type="region of interest" description="Disordered" evidence="8">
    <location>
        <begin position="36"/>
        <end position="56"/>
    </location>
</feature>
<feature type="repeat" description="Filamin" evidence="7">
    <location>
        <begin position="2128"/>
        <end position="2220"/>
    </location>
</feature>
<evidence type="ECO:0000256" key="4">
    <source>
        <dbReference type="ARBA" id="ARBA00022737"/>
    </source>
</evidence>
<dbReference type="SMART" id="SM00033">
    <property type="entry name" value="CH"/>
    <property type="match status" value="2"/>
</dbReference>
<keyword evidence="3" id="KW-0963">Cytoplasm</keyword>
<feature type="repeat" description="Filamin" evidence="7">
    <location>
        <begin position="511"/>
        <end position="607"/>
    </location>
</feature>
<evidence type="ECO:0000256" key="3">
    <source>
        <dbReference type="ARBA" id="ARBA00022490"/>
    </source>
</evidence>
<dbReference type="FunFam" id="1.10.418.10:FF:000006">
    <property type="entry name" value="Filamin-B isoform A"/>
    <property type="match status" value="1"/>
</dbReference>
<dbReference type="FunFam" id="2.60.40.10:FF:000096">
    <property type="entry name" value="filamin-C isoform X2"/>
    <property type="match status" value="1"/>
</dbReference>
<gene>
    <name evidence="10" type="primary">cher_1</name>
    <name evidence="10" type="ORF">FJT64_003324</name>
</gene>
<dbReference type="Gene3D" id="1.10.418.10">
    <property type="entry name" value="Calponin-like domain"/>
    <property type="match status" value="2"/>
</dbReference>
<feature type="repeat" description="Filamin" evidence="7">
    <location>
        <begin position="796"/>
        <end position="892"/>
    </location>
</feature>
<comment type="similarity">
    <text evidence="2">Belongs to the filamin family.</text>
</comment>
<name>A0A6A4WDR8_AMPAM</name>
<evidence type="ECO:0000313" key="10">
    <source>
        <dbReference type="EMBL" id="KAF0300188.1"/>
    </source>
</evidence>
<dbReference type="SUPFAM" id="SSF47576">
    <property type="entry name" value="Calponin-homology domain, CH-domain"/>
    <property type="match status" value="1"/>
</dbReference>
<accession>A0A6A4WDR8</accession>
<evidence type="ECO:0000256" key="8">
    <source>
        <dbReference type="SAM" id="MobiDB-lite"/>
    </source>
</evidence>
<dbReference type="EMBL" id="VIIS01001281">
    <property type="protein sequence ID" value="KAF0300188.1"/>
    <property type="molecule type" value="Genomic_DNA"/>
</dbReference>
<feature type="repeat" description="Filamin" evidence="7">
    <location>
        <begin position="984"/>
        <end position="1076"/>
    </location>
</feature>
<feature type="repeat" description="Filamin" evidence="7">
    <location>
        <begin position="2026"/>
        <end position="2125"/>
    </location>
</feature>
<feature type="repeat" description="Filamin" evidence="7">
    <location>
        <begin position="1552"/>
        <end position="1649"/>
    </location>
</feature>
<feature type="repeat" description="Filamin" evidence="7">
    <location>
        <begin position="701"/>
        <end position="795"/>
    </location>
</feature>
<dbReference type="FunFam" id="2.60.40.10:FF:000001">
    <property type="entry name" value="Filamin-C isoform b"/>
    <property type="match status" value="1"/>
</dbReference>
<feature type="repeat" description="Filamin" evidence="7">
    <location>
        <begin position="1935"/>
        <end position="2027"/>
    </location>
</feature>
<dbReference type="SUPFAM" id="SSF81296">
    <property type="entry name" value="E set domains"/>
    <property type="match status" value="22"/>
</dbReference>
<dbReference type="Proteomes" id="UP000440578">
    <property type="component" value="Unassembled WGS sequence"/>
</dbReference>
<feature type="repeat" description="Filamin" evidence="7">
    <location>
        <begin position="1752"/>
        <end position="1844"/>
    </location>
</feature>
<feature type="repeat" description="Filamin" evidence="7">
    <location>
        <begin position="1691"/>
        <end position="1752"/>
    </location>
</feature>
<evidence type="ECO:0000256" key="6">
    <source>
        <dbReference type="ARBA" id="ARBA00023212"/>
    </source>
</evidence>
<feature type="repeat" description="Filamin" evidence="7">
    <location>
        <begin position="1842"/>
        <end position="1932"/>
    </location>
</feature>
<dbReference type="CDD" id="cd21311">
    <property type="entry name" value="CH_dFLNA-like_rpt1"/>
    <property type="match status" value="1"/>
</dbReference>
<feature type="region of interest" description="Disordered" evidence="8">
    <location>
        <begin position="1098"/>
        <end position="1155"/>
    </location>
</feature>
<feature type="repeat" description="Filamin" evidence="7">
    <location>
        <begin position="311"/>
        <end position="409"/>
    </location>
</feature>
<dbReference type="PROSITE" id="PS00019">
    <property type="entry name" value="ACTININ_1"/>
    <property type="match status" value="1"/>
</dbReference>
<feature type="compositionally biased region" description="Basic and acidic residues" evidence="8">
    <location>
        <begin position="1113"/>
        <end position="1155"/>
    </location>
</feature>
<dbReference type="Pfam" id="PF00307">
    <property type="entry name" value="CH"/>
    <property type="match status" value="2"/>
</dbReference>
<feature type="repeat" description="Filamin" evidence="7">
    <location>
        <begin position="1339"/>
        <end position="1437"/>
    </location>
</feature>
<evidence type="ECO:0000259" key="9">
    <source>
        <dbReference type="PROSITE" id="PS50021"/>
    </source>
</evidence>
<dbReference type="InterPro" id="IPR017868">
    <property type="entry name" value="Filamin/ABP280_repeat-like"/>
</dbReference>
<dbReference type="InterPro" id="IPR014756">
    <property type="entry name" value="Ig_E-set"/>
</dbReference>
<dbReference type="GO" id="GO:0005856">
    <property type="term" value="C:cytoskeleton"/>
    <property type="evidence" value="ECO:0007669"/>
    <property type="project" value="UniProtKB-SubCell"/>
</dbReference>
<dbReference type="FunFam" id="2.60.40.10:FF:000007">
    <property type="entry name" value="Filamin-B isoform C"/>
    <property type="match status" value="2"/>
</dbReference>
<keyword evidence="6" id="KW-0206">Cytoskeleton</keyword>
<dbReference type="InterPro" id="IPR001589">
    <property type="entry name" value="Actinin_actin-bd_CS"/>
</dbReference>
<dbReference type="GO" id="GO:0030036">
    <property type="term" value="P:actin cytoskeleton organization"/>
    <property type="evidence" value="ECO:0007669"/>
    <property type="project" value="InterPro"/>
</dbReference>
<dbReference type="InterPro" id="IPR001298">
    <property type="entry name" value="Filamin/ABP280_rpt"/>
</dbReference>
<dbReference type="InterPro" id="IPR001715">
    <property type="entry name" value="CH_dom"/>
</dbReference>
<feature type="repeat" description="Filamin" evidence="7">
    <location>
        <begin position="2473"/>
        <end position="2567"/>
    </location>
</feature>
<feature type="region of interest" description="Disordered" evidence="8">
    <location>
        <begin position="407"/>
        <end position="427"/>
    </location>
</feature>
<organism evidence="10 11">
    <name type="scientific">Amphibalanus amphitrite</name>
    <name type="common">Striped barnacle</name>
    <name type="synonym">Balanus amphitrite</name>
    <dbReference type="NCBI Taxonomy" id="1232801"/>
    <lineage>
        <taxon>Eukaryota</taxon>
        <taxon>Metazoa</taxon>
        <taxon>Ecdysozoa</taxon>
        <taxon>Arthropoda</taxon>
        <taxon>Crustacea</taxon>
        <taxon>Multicrustacea</taxon>
        <taxon>Cirripedia</taxon>
        <taxon>Thoracica</taxon>
        <taxon>Thoracicalcarea</taxon>
        <taxon>Balanomorpha</taxon>
        <taxon>Balanoidea</taxon>
        <taxon>Balanidae</taxon>
        <taxon>Amphibalaninae</taxon>
        <taxon>Amphibalanus</taxon>
    </lineage>
</organism>
<dbReference type="PROSITE" id="PS50021">
    <property type="entry name" value="CH"/>
    <property type="match status" value="2"/>
</dbReference>
<keyword evidence="5" id="KW-0009">Actin-binding</keyword>
<protein>
    <submittedName>
        <fullName evidence="10">Filamin-A</fullName>
    </submittedName>
</protein>
<dbReference type="Pfam" id="PF00630">
    <property type="entry name" value="Filamin"/>
    <property type="match status" value="21"/>
</dbReference>
<comment type="subcellular location">
    <subcellularLocation>
        <location evidence="1">Cytoplasm</location>
        <location evidence="1">Cytoskeleton</location>
    </subcellularLocation>
</comment>
<feature type="repeat" description="Filamin" evidence="7">
    <location>
        <begin position="1438"/>
        <end position="1534"/>
    </location>
</feature>
<dbReference type="PANTHER" id="PTHR38537">
    <property type="entry name" value="JITTERBUG, ISOFORM N"/>
    <property type="match status" value="1"/>
</dbReference>
<evidence type="ECO:0000256" key="7">
    <source>
        <dbReference type="PROSITE-ProRule" id="PRU00087"/>
    </source>
</evidence>
<evidence type="ECO:0000313" key="11">
    <source>
        <dbReference type="Proteomes" id="UP000440578"/>
    </source>
</evidence>
<feature type="repeat" description="Filamin" evidence="7">
    <location>
        <begin position="2317"/>
        <end position="2408"/>
    </location>
</feature>
<feature type="domain" description="Calponin-homology (CH)" evidence="9">
    <location>
        <begin position="201"/>
        <end position="304"/>
    </location>
</feature>
<dbReference type="PROSITE" id="PS50194">
    <property type="entry name" value="FILAMIN_REPEAT"/>
    <property type="match status" value="22"/>
</dbReference>
<sequence length="2567" mass="276132">MNCPFTCLVSPRCRDGASSRAVPPGGALVATMGSAVPSPAATASGSAPRSAGPPHEDAMLAEERDLADDAQWKRIQQNTFTRWANEHLKPRNRRINSLETDLQDGLNLIALIEELSGKRMPRHSRQPTFRSQKLENVSVALRFLERDEHIKIVNIDSTHIVDCQLKLILGLIWTLILHYSISIPMWEGDNGLEEADDRPEPAPRVRLMNWVGSKMPGLPVKNFTSDWRDGKAIGALVDGVAPGLCPDWSNWRSEDALRNASEAMGLADDWLNVPQLIRPEDMINPNVDELSMMTYLSQYPNAKLKPGAPLRSKTNPDRVRCYGPGVEPSGLAVGVPTTFTVETFAAGQGKVECDLIRPDGRIEPIETKFSGDATMTYRCSYTPSCEGRHQVSVLFAGRPVPRSPFPVTVEGPAGDPNKVTASGPGLRPTGVVAGKPTYFDLFTKDAGRGSPEVMVLDSQGKSLPPSQLSLRPVADGRWRCDFTAPQSGLHSVNVLFDRRPIAGSPFPVKVGPACDPRRVRVTGRGLQSHGVRVGDTADVRVWTDGAGDGQPQLRVVAPGGTTDTVPLRKVADSVYEGEFYPTREGRYIAMISYGGQEIPKSPFEVNVGPMKESAIHCFGPGLRGGVAGAPAVFTVDTGGETGALGFSIEGPSQAAIQCRDNGDGSADVSYFPTAPGEYAVHVLCEGEDIPQSPWMARISPPVHGDPTKVKVTGVQSEGVTAGQPSQFSIDTRQAGGAPPQLTIMDEQFQTVPARLTEKTPGVFRADYTPNIGGKQTIQVEYSGVAVPGSPFRVQAADRLDASMVRLFGPALEPGVKAQLPTHFNVDAHGAGQGELQAVMREDRSGTEVPVRITDHGDGTLRGELTYPRQGTYTLHAQFGGRPVPQSPVRVTVQPGVNVSQIRVEGLEPTVPLMSRQQFVVRTPAGLSPADLAVTVTSPSGVRTRANIRPTPAGLLVDFVPLELGLYWLGVRLAGAELTGRRVACVPAAARGVRVHGPGLTGGGVRQPQRFVIDTRGAGQGGLGVTVEGPCEAAINCRDNGDGTCDVAYLPTAPGLYLVNVCFNDEHVPGSPFRATVHPEHASPAPVREHVREHAEHVREHAEHVREHAKHARGHAEHARHAERNVHAQHGHDARSGAARSDGRRQRAGRGLEDVRTTGYGVHPYGVFVDSPADVTLDARSVAGCEEGRVTCLITNPSGDTTPSYVESGRDGTFQISYTPFEEGRHEIEIAYNGVQVPGSPFFVHVRRGCEPSRVTATGPGLRAATVNKPNSFTVNTRGAGTGGLGLAIEGPSEAKMSCVDNLDGSCLVQYIPTEPGEYDVNIKFADQHIPGSPFKVPVACEVDAGAVIAHGPGVTADSCRANVPMSFTVDATRSAPAELRVDVRSDRGPLPRRPSVKDNRDGTYEVTYEPPPEGSICIPRVTWGGVDIPGSPWRLPVRPTCEPFRVRLSGPGVSGRGLPASLPTQFTIDTRQAGFGDLEAQVMGPDQQPRTVEIIDNEDGTFTGWYTPDDCGQYRVAVRYGGRPVATAAVPVQVVPSGQADRCRVEQGDLRDQMISADRCRVEQGDLRDQVISVGEEQCITVDAKRAGTGNITCRVRSASGSSCADVDVEDNRDGTYKVYFRVDKPGEYVLNIKFGGETIPDGLYTFTAQAEVPVTASRTQQLNAYNSLRSPVPEQRSFRPVELSGIPLPSSGGRVTAEVVMPSGNKDAVVVQDNRDGTVSVKYEPKEEGVHELNVKYNGEHVQGSPFKFHVDSISSGYVTAYGPGLIYGITGEPANFTVSTKDAGSGGLALAVEGPSKTDINCHDNKDGTVSVSYLPTSPGIYHVSVKFADKDIKGSPFPVKVTGEGRKRNQVSMGGQSEVTLPGKVTEKDIKLLNALITAPSGLEEPCFLKKLDKDQLGISFTPREIGQHLVAVKKKGTEIAGSPFKIMVSPHDVGDALKVKVEGSALTSGKTHQQNKFTIDTKSAGYGGVSLSMEGPSKAEIKCDDKGDGKLEVSYNPKEPGFYIINLKFADHHVKGSPFTCKVTGEGSNTQTERIKRDRAAAPLTAVGTDCALTFKMPGVSALELSASVASPGGVVEDASISELEDSLHAVKFVPKELGVHTVSVRYRDVHIPGSPFQFTVGPLKDGGAHRVHAGGPGLERGEQGCPCEFNVWTREAGAGSLAVSVEGPSKAEIDFKDRQDGSCYISYVVSEPGEYRVGIKFNDSHIPDSPYKVFVSPANKDAHKVTVGQLPDAGVQVDKPIIFTVDRTGCKGQMDCKVVNPSGHEDDCFITYLDDDTYSVRFLPKENGIHQLHVKWNSVHVPGSPFRLKIGRQDADPAAVHAHGKGLEKGHTGHKSDFIIDTCSAGAGTLGVTIDGPSKVAMDCTEVDEGYKVRYTPLNPGHYYVAIKYDGYHIVGSPFKVEVTAMFQSQCAWIRNGELGRLAQWDWVSVRRDELAEMGPKEQSTVVVETIAKQRKGQQEKHVVSLPKFDSDASKVQSKGMGLKKAYLNRQNQFQIDAGTAGQDILWVGCFGPKNPCEEVHIKHMGRNQYQVHYTVKERGKHILAVRWGADNIPGSPFEIEV</sequence>
<dbReference type="OrthoDB" id="6371723at2759"/>
<feature type="compositionally biased region" description="Low complexity" evidence="8">
    <location>
        <begin position="36"/>
        <end position="53"/>
    </location>
</feature>
<feature type="repeat" description="Filamin" evidence="7">
    <location>
        <begin position="607"/>
        <end position="698"/>
    </location>
</feature>
<dbReference type="FunFam" id="2.60.40.10:FF:000140">
    <property type="entry name" value="FiLamiN (Actin binding protein) homolog"/>
    <property type="match status" value="3"/>
</dbReference>
<comment type="caution">
    <text evidence="10">The sequence shown here is derived from an EMBL/GenBank/DDBJ whole genome shotgun (WGS) entry which is preliminary data.</text>
</comment>
<feature type="repeat" description="Filamin" evidence="7">
    <location>
        <begin position="2222"/>
        <end position="2315"/>
    </location>
</feature>
<dbReference type="InterPro" id="IPR044801">
    <property type="entry name" value="Filamin"/>
</dbReference>
<feature type="repeat" description="Filamin" evidence="7">
    <location>
        <begin position="1146"/>
        <end position="1245"/>
    </location>
</feature>
<dbReference type="InterPro" id="IPR036872">
    <property type="entry name" value="CH_dom_sf"/>
</dbReference>